<keyword evidence="3" id="KW-0456">Lyase</keyword>
<dbReference type="PROSITE" id="PS51257">
    <property type="entry name" value="PROKAR_LIPOPROTEIN"/>
    <property type="match status" value="1"/>
</dbReference>
<dbReference type="InterPro" id="IPR005300">
    <property type="entry name" value="MltA_B"/>
</dbReference>
<dbReference type="PANTHER" id="PTHR30124:SF0">
    <property type="entry name" value="MEMBRANE-BOUND LYTIC MUREIN TRANSGLYCOSYLASE A"/>
    <property type="match status" value="1"/>
</dbReference>
<dbReference type="SUPFAM" id="SSF50685">
    <property type="entry name" value="Barwin-like endoglucanases"/>
    <property type="match status" value="1"/>
</dbReference>
<dbReference type="CDD" id="cd14668">
    <property type="entry name" value="mlta_B"/>
    <property type="match status" value="1"/>
</dbReference>
<feature type="signal peptide" evidence="6">
    <location>
        <begin position="1"/>
        <end position="20"/>
    </location>
</feature>
<dbReference type="InterPro" id="IPR010611">
    <property type="entry name" value="3D_dom"/>
</dbReference>
<sequence>MMQRTIAFLCLALLLLGAGCGPETPRPLPVPEEPTYVPVDRDDAEDLAALLSPGSQGLCSWSDLRPGIEQNLRYIRTRPGDAVCVRQPGLLLTWSQLEASVSELLATLDELDGDPELLAERFQWFKLEPGTLLTGYYEPWLAASLTPDETHKYPLYGVPDDLKVIDLGRFHPRWAGQKLVYRVDGDGIEPYHDRAAIDGAGALDGQGSEIAWAADPVDVFFLQVQGSGRLDLPDGSYKHILYDGKNGLQYVSIGRVLIEKGFVPKEEMSMQRIRSFLDENPDVARDILFANPSYVFFRLSDEGPFGSIGSILTPRVSVAVDRRMIPLGSVVALKTALMDYAEGESKPFFSLVLAQDTGGAIQDTRVDLFCGTGVEAETLAGHLQERAEVYMPISRRVLDSLPNNLE</sequence>
<dbReference type="Gene3D" id="2.40.240.50">
    <property type="entry name" value="Barwin-like endoglucanases"/>
    <property type="match status" value="1"/>
</dbReference>
<feature type="domain" description="Lytic transglycosylase MltA" evidence="7">
    <location>
        <begin position="140"/>
        <end position="298"/>
    </location>
</feature>
<dbReference type="InterPro" id="IPR026044">
    <property type="entry name" value="MltA"/>
</dbReference>
<evidence type="ECO:0000256" key="3">
    <source>
        <dbReference type="ARBA" id="ARBA00023239"/>
    </source>
</evidence>
<comment type="catalytic activity">
    <reaction evidence="1">
        <text>Exolytic cleavage of the (1-&gt;4)-beta-glycosidic linkage between N-acetylmuramic acid (MurNAc) and N-acetylglucosamine (GlcNAc) residues in peptidoglycan, from either the reducing or the non-reducing ends of the peptidoglycan chains, with concomitant formation of a 1,6-anhydrobond in the MurNAc residue.</text>
        <dbReference type="EC" id="4.2.2.n1"/>
    </reaction>
</comment>
<evidence type="ECO:0000256" key="5">
    <source>
        <dbReference type="ARBA" id="ARBA00030918"/>
    </source>
</evidence>
<keyword evidence="9" id="KW-1185">Reference proteome</keyword>
<protein>
    <recommendedName>
        <fullName evidence="2">peptidoglycan lytic exotransglycosylase</fullName>
        <ecNumber evidence="2">4.2.2.n1</ecNumber>
    </recommendedName>
    <alternativeName>
        <fullName evidence="5">Murein hydrolase A</fullName>
    </alternativeName>
</protein>
<evidence type="ECO:0000256" key="1">
    <source>
        <dbReference type="ARBA" id="ARBA00001420"/>
    </source>
</evidence>
<dbReference type="CDD" id="cd14485">
    <property type="entry name" value="mltA_like_LT_A"/>
    <property type="match status" value="1"/>
</dbReference>
<dbReference type="PANTHER" id="PTHR30124">
    <property type="entry name" value="MEMBRANE-BOUND LYTIC MUREIN TRANSGLYCOSYLASE A"/>
    <property type="match status" value="1"/>
</dbReference>
<keyword evidence="4" id="KW-0961">Cell wall biogenesis/degradation</keyword>
<name>A0ABN4LZ34_9BACT</name>
<evidence type="ECO:0000256" key="2">
    <source>
        <dbReference type="ARBA" id="ARBA00012587"/>
    </source>
</evidence>
<dbReference type="Pfam" id="PF06725">
    <property type="entry name" value="3D"/>
    <property type="match status" value="1"/>
</dbReference>
<proteinExistence type="predicted"/>
<dbReference type="EMBL" id="CP014206">
    <property type="protein sequence ID" value="AMK11514.1"/>
    <property type="molecule type" value="Genomic_DNA"/>
</dbReference>
<evidence type="ECO:0000256" key="6">
    <source>
        <dbReference type="SAM" id="SignalP"/>
    </source>
</evidence>
<evidence type="ECO:0000313" key="9">
    <source>
        <dbReference type="Proteomes" id="UP000055611"/>
    </source>
</evidence>
<dbReference type="Gene3D" id="2.40.40.10">
    <property type="entry name" value="RlpA-like domain"/>
    <property type="match status" value="1"/>
</dbReference>
<keyword evidence="6" id="KW-0732">Signal</keyword>
<evidence type="ECO:0000259" key="7">
    <source>
        <dbReference type="SMART" id="SM00925"/>
    </source>
</evidence>
<organism evidence="8 9">
    <name type="scientific">Pseudodesulfovibrio indicus</name>
    <dbReference type="NCBI Taxonomy" id="1716143"/>
    <lineage>
        <taxon>Bacteria</taxon>
        <taxon>Pseudomonadati</taxon>
        <taxon>Thermodesulfobacteriota</taxon>
        <taxon>Desulfovibrionia</taxon>
        <taxon>Desulfovibrionales</taxon>
        <taxon>Desulfovibrionaceae</taxon>
    </lineage>
</organism>
<dbReference type="InterPro" id="IPR036908">
    <property type="entry name" value="RlpA-like_sf"/>
</dbReference>
<dbReference type="RefSeq" id="WP_066803359.1">
    <property type="nucleotide sequence ID" value="NZ_CP014206.1"/>
</dbReference>
<evidence type="ECO:0000313" key="8">
    <source>
        <dbReference type="EMBL" id="AMK11514.1"/>
    </source>
</evidence>
<evidence type="ECO:0000256" key="4">
    <source>
        <dbReference type="ARBA" id="ARBA00023316"/>
    </source>
</evidence>
<feature type="chain" id="PRO_5046058517" description="peptidoglycan lytic exotransglycosylase" evidence="6">
    <location>
        <begin position="21"/>
        <end position="406"/>
    </location>
</feature>
<dbReference type="Pfam" id="PF03562">
    <property type="entry name" value="MltA"/>
    <property type="match status" value="1"/>
</dbReference>
<reference evidence="8 9" key="1">
    <citation type="journal article" date="2016" name="Front. Microbiol.">
        <title>Genome Sequence of the Piezophilic, Mesophilic Sulfate-Reducing Bacterium Desulfovibrio indicus J2T.</title>
        <authorList>
            <person name="Cao J."/>
            <person name="Maignien L."/>
            <person name="Shao Z."/>
            <person name="Alain K."/>
            <person name="Jebbar M."/>
        </authorList>
    </citation>
    <scope>NUCLEOTIDE SEQUENCE [LARGE SCALE GENOMIC DNA]</scope>
    <source>
        <strain evidence="8 9">J2</strain>
    </source>
</reference>
<accession>A0ABN4LZ34</accession>
<dbReference type="Proteomes" id="UP000055611">
    <property type="component" value="Chromosome"/>
</dbReference>
<dbReference type="EC" id="4.2.2.n1" evidence="2"/>
<dbReference type="SMART" id="SM00925">
    <property type="entry name" value="MltA"/>
    <property type="match status" value="1"/>
</dbReference>
<gene>
    <name evidence="8" type="ORF">AWY79_10490</name>
</gene>